<dbReference type="Gene3D" id="1.10.10.10">
    <property type="entry name" value="Winged helix-like DNA-binding domain superfamily/Winged helix DNA-binding domain"/>
    <property type="match status" value="1"/>
</dbReference>
<dbReference type="SUPFAM" id="SSF46785">
    <property type="entry name" value="Winged helix' DNA-binding domain"/>
    <property type="match status" value="1"/>
</dbReference>
<dbReference type="InterPro" id="IPR000835">
    <property type="entry name" value="HTH_MarR-typ"/>
</dbReference>
<dbReference type="EMBL" id="ADLK01000019">
    <property type="protein sequence ID" value="KMW20197.1"/>
    <property type="molecule type" value="Genomic_DNA"/>
</dbReference>
<evidence type="ECO:0000259" key="4">
    <source>
        <dbReference type="PROSITE" id="PS50995"/>
    </source>
</evidence>
<dbReference type="Pfam" id="PF12802">
    <property type="entry name" value="MarR_2"/>
    <property type="match status" value="1"/>
</dbReference>
<proteinExistence type="predicted"/>
<dbReference type="InterPro" id="IPR036388">
    <property type="entry name" value="WH-like_DNA-bd_sf"/>
</dbReference>
<keyword evidence="2" id="KW-0238">DNA-binding</keyword>
<reference evidence="5 6" key="1">
    <citation type="submission" date="2011-04" db="EMBL/GenBank/DDBJ databases">
        <title>The Genome Sequence of Clostridium citroniae WAL-19142.</title>
        <authorList>
            <consortium name="The Broad Institute Genome Sequencing Platform"/>
            <person name="Earl A."/>
            <person name="Ward D."/>
            <person name="Feldgarden M."/>
            <person name="Gevers D."/>
            <person name="Warren Y.A."/>
            <person name="Tyrrell K.L."/>
            <person name="Citron D.M."/>
            <person name="Goldstein E.J."/>
            <person name="Daigneault M."/>
            <person name="Allen-Vercoe E."/>
            <person name="Young S.K."/>
            <person name="Zeng Q."/>
            <person name="Gargeya S."/>
            <person name="Fitzgerald M."/>
            <person name="Haas B."/>
            <person name="Abouelleil A."/>
            <person name="Alvarado L."/>
            <person name="Arachchi H.M."/>
            <person name="Berlin A."/>
            <person name="Brown A."/>
            <person name="Chapman S.B."/>
            <person name="Chen Z."/>
            <person name="Dunbar C."/>
            <person name="Freedman E."/>
            <person name="Gearin G."/>
            <person name="Gellesch M."/>
            <person name="Goldberg J."/>
            <person name="Griggs A."/>
            <person name="Gujja S."/>
            <person name="Heilman E.R."/>
            <person name="Heiman D."/>
            <person name="Howarth C."/>
            <person name="Larson L."/>
            <person name="Lui A."/>
            <person name="MacDonald P.J."/>
            <person name="Mehta T."/>
            <person name="Montmayeur A."/>
            <person name="Murphy C."/>
            <person name="Neiman D."/>
            <person name="Pearson M."/>
            <person name="Priest M."/>
            <person name="Roberts A."/>
            <person name="Saif S."/>
            <person name="Shea T."/>
            <person name="Shenoy N."/>
            <person name="Sisk P."/>
            <person name="Stolte C."/>
            <person name="Sykes S."/>
            <person name="White J."/>
            <person name="Yandava C."/>
            <person name="Wortman J."/>
            <person name="Nusbaum C."/>
            <person name="Birren B."/>
        </authorList>
    </citation>
    <scope>NUCLEOTIDE SEQUENCE [LARGE SCALE GENOMIC DNA]</scope>
    <source>
        <strain evidence="5 6">WAL-19142</strain>
    </source>
</reference>
<keyword evidence="1" id="KW-0805">Transcription regulation</keyword>
<dbReference type="PRINTS" id="PR00598">
    <property type="entry name" value="HTHMARR"/>
</dbReference>
<dbReference type="RefSeq" id="WP_045093247.1">
    <property type="nucleotide sequence ID" value="NZ_KQ235877.1"/>
</dbReference>
<dbReference type="PATRIC" id="fig|742734.4.peg.2384"/>
<keyword evidence="3" id="KW-0804">Transcription</keyword>
<evidence type="ECO:0000256" key="2">
    <source>
        <dbReference type="ARBA" id="ARBA00023125"/>
    </source>
</evidence>
<evidence type="ECO:0000313" key="6">
    <source>
        <dbReference type="Proteomes" id="UP000037392"/>
    </source>
</evidence>
<dbReference type="AlphaFoldDB" id="A0A0J9C4W6"/>
<dbReference type="OrthoDB" id="384891at2"/>
<sequence length="139" mass="16223">MQTGKLINMISIRLRRRSGKTGRLLGITEAQGRILEFILVESKDKPLFQKDIEKEFDLRPSTATELLKTLEEQKMIQRVSSEHDARYKEILFTETAEHIRLALQQEIQRTEEQLVRGIPKEELDVFMRVAGKMLLNLDD</sequence>
<dbReference type="GeneID" id="93161845"/>
<accession>A0A0J9C4W6</accession>
<dbReference type="Proteomes" id="UP000037392">
    <property type="component" value="Unassembled WGS sequence"/>
</dbReference>
<comment type="caution">
    <text evidence="5">The sequence shown here is derived from an EMBL/GenBank/DDBJ whole genome shotgun (WGS) entry which is preliminary data.</text>
</comment>
<dbReference type="GO" id="GO:0003700">
    <property type="term" value="F:DNA-binding transcription factor activity"/>
    <property type="evidence" value="ECO:0007669"/>
    <property type="project" value="InterPro"/>
</dbReference>
<dbReference type="SMART" id="SM00347">
    <property type="entry name" value="HTH_MARR"/>
    <property type="match status" value="1"/>
</dbReference>
<gene>
    <name evidence="5" type="ORF">HMPREF9470_02212</name>
</gene>
<evidence type="ECO:0000313" key="5">
    <source>
        <dbReference type="EMBL" id="KMW20197.1"/>
    </source>
</evidence>
<name>A0A0J9C4W6_9FIRM</name>
<dbReference type="PROSITE" id="PS50995">
    <property type="entry name" value="HTH_MARR_2"/>
    <property type="match status" value="1"/>
</dbReference>
<dbReference type="PANTHER" id="PTHR42756">
    <property type="entry name" value="TRANSCRIPTIONAL REGULATOR, MARR"/>
    <property type="match status" value="1"/>
</dbReference>
<dbReference type="PANTHER" id="PTHR42756:SF1">
    <property type="entry name" value="TRANSCRIPTIONAL REPRESSOR OF EMRAB OPERON"/>
    <property type="match status" value="1"/>
</dbReference>
<dbReference type="GO" id="GO:0003677">
    <property type="term" value="F:DNA binding"/>
    <property type="evidence" value="ECO:0007669"/>
    <property type="project" value="UniProtKB-KW"/>
</dbReference>
<organism evidence="5 6">
    <name type="scientific">[Clostridium] citroniae WAL-19142</name>
    <dbReference type="NCBI Taxonomy" id="742734"/>
    <lineage>
        <taxon>Bacteria</taxon>
        <taxon>Bacillati</taxon>
        <taxon>Bacillota</taxon>
        <taxon>Clostridia</taxon>
        <taxon>Lachnospirales</taxon>
        <taxon>Lachnospiraceae</taxon>
        <taxon>Enterocloster</taxon>
    </lineage>
</organism>
<evidence type="ECO:0000256" key="1">
    <source>
        <dbReference type="ARBA" id="ARBA00023015"/>
    </source>
</evidence>
<dbReference type="InterPro" id="IPR036390">
    <property type="entry name" value="WH_DNA-bd_sf"/>
</dbReference>
<feature type="domain" description="HTH marR-type" evidence="4">
    <location>
        <begin position="1"/>
        <end position="135"/>
    </location>
</feature>
<evidence type="ECO:0000256" key="3">
    <source>
        <dbReference type="ARBA" id="ARBA00023163"/>
    </source>
</evidence>
<protein>
    <recommendedName>
        <fullName evidence="4">HTH marR-type domain-containing protein</fullName>
    </recommendedName>
</protein>